<evidence type="ECO:0000256" key="4">
    <source>
        <dbReference type="ARBA" id="ARBA00022692"/>
    </source>
</evidence>
<dbReference type="PROSITE" id="PS50893">
    <property type="entry name" value="ABC_TRANSPORTER_2"/>
    <property type="match status" value="1"/>
</dbReference>
<dbReference type="Pfam" id="PF00005">
    <property type="entry name" value="ABC_tran"/>
    <property type="match status" value="2"/>
</dbReference>
<sequence>MRRRTMRRLIRVRPLEAEMAKQNGQAHMNTLFVLEDGKRDDHMTPVLTNSGSRHVTQINLKSPHQFMERNEAHHSMVDSSETVTLSWQNVNVYVNPPSRACCRGPDPALERKHVLRNVYGLVRPGTLVAIIGASGSGKTTLLNTLTDNDGQRTPDVPGPIAYGGGGAERVNEVIKELGLTKCQDNIIGNPGRIKGISGGEMRRLSFASEFLTNPPLLFCDEPTSGLDSFMAENIVQMLQQMAKRGKTVICTIHQPSSDVFALFDHVIVMAEGRVAFMGEAEQALNFYKGIGFPCPMNFNPADFYIHTMAVRPGKETECKAQIEQICDKFDESQICKEILQSIKSLAENPKEEGIIIEEAFSGTSRYEASFFQQFRAVFARSWKTTYRDPNILRVKFLQIIILGLVLGLIYLQLDNDQQGVMNANGVMFIVLINVTFTNVMGVLNSFPLETPIFMREYGIGLYRVDIYFICKVLAELPAFIIIPIIFSGITYWMVGLYGSFEAFCVFTGVLLLVANISVSFGYVVSSAVSSVDIALAIAPPMLIPLLMFGGFFLNADSIPKYFIWLEYLSWFKYANEIVAVNQWQNIDVIECASATGNSSTCNTACLYKSGESVLKYLNFDQDRVWRDVGLLFAMLVGYRLIAFIILFIKARRSKQ</sequence>
<gene>
    <name evidence="11" type="ORF">DPMN_058431</name>
</gene>
<dbReference type="InterPro" id="IPR043926">
    <property type="entry name" value="ABCG_dom"/>
</dbReference>
<comment type="caution">
    <text evidence="11">The sequence shown here is derived from an EMBL/GenBank/DDBJ whole genome shotgun (WGS) entry which is preliminary data.</text>
</comment>
<organism evidence="11 12">
    <name type="scientific">Dreissena polymorpha</name>
    <name type="common">Zebra mussel</name>
    <name type="synonym">Mytilus polymorpha</name>
    <dbReference type="NCBI Taxonomy" id="45954"/>
    <lineage>
        <taxon>Eukaryota</taxon>
        <taxon>Metazoa</taxon>
        <taxon>Spiralia</taxon>
        <taxon>Lophotrochozoa</taxon>
        <taxon>Mollusca</taxon>
        <taxon>Bivalvia</taxon>
        <taxon>Autobranchia</taxon>
        <taxon>Heteroconchia</taxon>
        <taxon>Euheterodonta</taxon>
        <taxon>Imparidentia</taxon>
        <taxon>Neoheterodontei</taxon>
        <taxon>Myida</taxon>
        <taxon>Dreissenoidea</taxon>
        <taxon>Dreissenidae</taxon>
        <taxon>Dreissena</taxon>
    </lineage>
</organism>
<keyword evidence="6" id="KW-0067">ATP-binding</keyword>
<dbReference type="InterPro" id="IPR017871">
    <property type="entry name" value="ABC_transporter-like_CS"/>
</dbReference>
<comment type="subcellular location">
    <subcellularLocation>
        <location evidence="1">Membrane</location>
        <topology evidence="1">Multi-pass membrane protein</topology>
    </subcellularLocation>
</comment>
<reference evidence="11" key="2">
    <citation type="submission" date="2020-11" db="EMBL/GenBank/DDBJ databases">
        <authorList>
            <person name="McCartney M.A."/>
            <person name="Auch B."/>
            <person name="Kono T."/>
            <person name="Mallez S."/>
            <person name="Becker A."/>
            <person name="Gohl D.M."/>
            <person name="Silverstein K.A.T."/>
            <person name="Koren S."/>
            <person name="Bechman K.B."/>
            <person name="Herman A."/>
            <person name="Abrahante J.E."/>
            <person name="Garbe J."/>
        </authorList>
    </citation>
    <scope>NUCLEOTIDE SEQUENCE</scope>
    <source>
        <strain evidence="11">Duluth1</strain>
        <tissue evidence="11">Whole animal</tissue>
    </source>
</reference>
<dbReference type="PANTHER" id="PTHR48041:SF139">
    <property type="entry name" value="PROTEIN SCARLET"/>
    <property type="match status" value="1"/>
</dbReference>
<dbReference type="InterPro" id="IPR050352">
    <property type="entry name" value="ABCG_transporters"/>
</dbReference>
<dbReference type="GO" id="GO:0005886">
    <property type="term" value="C:plasma membrane"/>
    <property type="evidence" value="ECO:0007669"/>
    <property type="project" value="TreeGrafter"/>
</dbReference>
<keyword evidence="4 9" id="KW-0812">Transmembrane</keyword>
<evidence type="ECO:0000256" key="8">
    <source>
        <dbReference type="ARBA" id="ARBA00023136"/>
    </source>
</evidence>
<comment type="similarity">
    <text evidence="2">Belongs to the ABC transporter superfamily. ABCG family. Eye pigment precursor importer (TC 3.A.1.204) subfamily.</text>
</comment>
<dbReference type="PROSITE" id="PS00211">
    <property type="entry name" value="ABC_TRANSPORTER_1"/>
    <property type="match status" value="1"/>
</dbReference>
<evidence type="ECO:0000256" key="7">
    <source>
        <dbReference type="ARBA" id="ARBA00022989"/>
    </source>
</evidence>
<evidence type="ECO:0000256" key="1">
    <source>
        <dbReference type="ARBA" id="ARBA00004141"/>
    </source>
</evidence>
<dbReference type="Pfam" id="PF19055">
    <property type="entry name" value="ABC2_membrane_7"/>
    <property type="match status" value="1"/>
</dbReference>
<feature type="transmembrane region" description="Helical" evidence="9">
    <location>
        <begin position="466"/>
        <end position="494"/>
    </location>
</feature>
<evidence type="ECO:0000313" key="11">
    <source>
        <dbReference type="EMBL" id="KAH3715719.1"/>
    </source>
</evidence>
<reference evidence="11" key="1">
    <citation type="journal article" date="2019" name="bioRxiv">
        <title>The Genome of the Zebra Mussel, Dreissena polymorpha: A Resource for Invasive Species Research.</title>
        <authorList>
            <person name="McCartney M.A."/>
            <person name="Auch B."/>
            <person name="Kono T."/>
            <person name="Mallez S."/>
            <person name="Zhang Y."/>
            <person name="Obille A."/>
            <person name="Becker A."/>
            <person name="Abrahante J.E."/>
            <person name="Garbe J."/>
            <person name="Badalamenti J.P."/>
            <person name="Herman A."/>
            <person name="Mangelson H."/>
            <person name="Liachko I."/>
            <person name="Sullivan S."/>
            <person name="Sone E.D."/>
            <person name="Koren S."/>
            <person name="Silverstein K.A.T."/>
            <person name="Beckman K.B."/>
            <person name="Gohl D.M."/>
        </authorList>
    </citation>
    <scope>NUCLEOTIDE SEQUENCE</scope>
    <source>
        <strain evidence="11">Duluth1</strain>
        <tissue evidence="11">Whole animal</tissue>
    </source>
</reference>
<keyword evidence="12" id="KW-1185">Reference proteome</keyword>
<accession>A0A9D4C209</accession>
<dbReference type="Proteomes" id="UP000828390">
    <property type="component" value="Unassembled WGS sequence"/>
</dbReference>
<dbReference type="EMBL" id="JAIWYP010000013">
    <property type="protein sequence ID" value="KAH3715719.1"/>
    <property type="molecule type" value="Genomic_DNA"/>
</dbReference>
<dbReference type="InterPro" id="IPR003439">
    <property type="entry name" value="ABC_transporter-like_ATP-bd"/>
</dbReference>
<feature type="domain" description="ABC transporter" evidence="10">
    <location>
        <begin position="85"/>
        <end position="296"/>
    </location>
</feature>
<dbReference type="GO" id="GO:0140359">
    <property type="term" value="F:ABC-type transporter activity"/>
    <property type="evidence" value="ECO:0007669"/>
    <property type="project" value="InterPro"/>
</dbReference>
<feature type="transmembrane region" description="Helical" evidence="9">
    <location>
        <begin position="628"/>
        <end position="648"/>
    </location>
</feature>
<keyword evidence="7 9" id="KW-1133">Transmembrane helix</keyword>
<dbReference type="SUPFAM" id="SSF52540">
    <property type="entry name" value="P-loop containing nucleoside triphosphate hydrolases"/>
    <property type="match status" value="1"/>
</dbReference>
<evidence type="ECO:0000313" key="12">
    <source>
        <dbReference type="Proteomes" id="UP000828390"/>
    </source>
</evidence>
<evidence type="ECO:0000256" key="6">
    <source>
        <dbReference type="ARBA" id="ARBA00022840"/>
    </source>
</evidence>
<dbReference type="Pfam" id="PF01061">
    <property type="entry name" value="ABC2_membrane"/>
    <property type="match status" value="1"/>
</dbReference>
<feature type="transmembrane region" description="Helical" evidence="9">
    <location>
        <begin position="396"/>
        <end position="413"/>
    </location>
</feature>
<feature type="transmembrane region" description="Helical" evidence="9">
    <location>
        <begin position="500"/>
        <end position="524"/>
    </location>
</feature>
<dbReference type="GO" id="GO:0005524">
    <property type="term" value="F:ATP binding"/>
    <property type="evidence" value="ECO:0007669"/>
    <property type="project" value="UniProtKB-KW"/>
</dbReference>
<feature type="transmembrane region" description="Helical" evidence="9">
    <location>
        <begin position="425"/>
        <end position="446"/>
    </location>
</feature>
<evidence type="ECO:0000256" key="3">
    <source>
        <dbReference type="ARBA" id="ARBA00022448"/>
    </source>
</evidence>
<dbReference type="PANTHER" id="PTHR48041">
    <property type="entry name" value="ABC TRANSPORTER G FAMILY MEMBER 28"/>
    <property type="match status" value="1"/>
</dbReference>
<dbReference type="InterPro" id="IPR027417">
    <property type="entry name" value="P-loop_NTPase"/>
</dbReference>
<evidence type="ECO:0000256" key="5">
    <source>
        <dbReference type="ARBA" id="ARBA00022741"/>
    </source>
</evidence>
<dbReference type="InterPro" id="IPR003593">
    <property type="entry name" value="AAA+_ATPase"/>
</dbReference>
<keyword evidence="8 9" id="KW-0472">Membrane</keyword>
<dbReference type="InterPro" id="IPR013525">
    <property type="entry name" value="ABC2_TM"/>
</dbReference>
<name>A0A9D4C209_DREPO</name>
<keyword evidence="3" id="KW-0813">Transport</keyword>
<dbReference type="AlphaFoldDB" id="A0A9D4C209"/>
<dbReference type="SMART" id="SM00382">
    <property type="entry name" value="AAA"/>
    <property type="match status" value="1"/>
</dbReference>
<dbReference type="Gene3D" id="3.40.50.300">
    <property type="entry name" value="P-loop containing nucleotide triphosphate hydrolases"/>
    <property type="match status" value="2"/>
</dbReference>
<proteinExistence type="inferred from homology"/>
<evidence type="ECO:0000256" key="9">
    <source>
        <dbReference type="SAM" id="Phobius"/>
    </source>
</evidence>
<feature type="transmembrane region" description="Helical" evidence="9">
    <location>
        <begin position="531"/>
        <end position="553"/>
    </location>
</feature>
<protein>
    <recommendedName>
        <fullName evidence="10">ABC transporter domain-containing protein</fullName>
    </recommendedName>
</protein>
<keyword evidence="5" id="KW-0547">Nucleotide-binding</keyword>
<evidence type="ECO:0000259" key="10">
    <source>
        <dbReference type="PROSITE" id="PS50893"/>
    </source>
</evidence>
<evidence type="ECO:0000256" key="2">
    <source>
        <dbReference type="ARBA" id="ARBA00005814"/>
    </source>
</evidence>
<dbReference type="GO" id="GO:0016887">
    <property type="term" value="F:ATP hydrolysis activity"/>
    <property type="evidence" value="ECO:0007669"/>
    <property type="project" value="InterPro"/>
</dbReference>